<evidence type="ECO:0000313" key="4">
    <source>
        <dbReference type="Proteomes" id="UP000813461"/>
    </source>
</evidence>
<comment type="caution">
    <text evidence="3">The sequence shown here is derived from an EMBL/GenBank/DDBJ whole genome shotgun (WGS) entry which is preliminary data.</text>
</comment>
<feature type="transmembrane region" description="Helical" evidence="1">
    <location>
        <begin position="191"/>
        <end position="211"/>
    </location>
</feature>
<feature type="domain" description="DUF2470" evidence="2">
    <location>
        <begin position="13"/>
        <end position="85"/>
    </location>
</feature>
<protein>
    <recommendedName>
        <fullName evidence="2">DUF2470 domain-containing protein</fullName>
    </recommendedName>
</protein>
<dbReference type="InterPro" id="IPR037119">
    <property type="entry name" value="Haem_oxidase_HugZ-like_sf"/>
</dbReference>
<feature type="transmembrane region" description="Helical" evidence="1">
    <location>
        <begin position="149"/>
        <end position="171"/>
    </location>
</feature>
<evidence type="ECO:0000259" key="2">
    <source>
        <dbReference type="Pfam" id="PF10615"/>
    </source>
</evidence>
<dbReference type="SUPFAM" id="SSF50475">
    <property type="entry name" value="FMN-binding split barrel"/>
    <property type="match status" value="1"/>
</dbReference>
<dbReference type="OrthoDB" id="5553410at2759"/>
<dbReference type="InterPro" id="IPR019595">
    <property type="entry name" value="DUF2470"/>
</dbReference>
<dbReference type="PANTHER" id="PTHR37783">
    <property type="entry name" value="MEMBRANE PROTEIN, PUTATIVE (AFU_ORTHOLOGUE AFUA_1G04315)-RELATED"/>
    <property type="match status" value="1"/>
</dbReference>
<dbReference type="AlphaFoldDB" id="A0A8K0RDW7"/>
<keyword evidence="1" id="KW-1133">Transmembrane helix</keyword>
<accession>A0A8K0RDW7</accession>
<name>A0A8K0RDW7_9PLEO</name>
<sequence length="227" mass="26264">MAAASTQDDAIRQRIIRHMNADHQDSVRRYLEAYNNKSVFQSRDARMTDISLNEMKFDCNGQQHTITFDPPMKSLSEARERVVQLDKEALQILGRSDITIDKYIPPTAKLGHLYNFTQCFLSYLLLPSASNWQPGSIIYDNLLYRVPNFAGFVAQFGWWIVFAFMVPIHLAEAGIMGRRLRKKHGLTPLDGVWWAWTASCFVEGFTAMWRLSSFVEQKRKEKDAKKH</sequence>
<reference evidence="3" key="1">
    <citation type="journal article" date="2021" name="Nat. Commun.">
        <title>Genetic determinants of endophytism in the Arabidopsis root mycobiome.</title>
        <authorList>
            <person name="Mesny F."/>
            <person name="Miyauchi S."/>
            <person name="Thiergart T."/>
            <person name="Pickel B."/>
            <person name="Atanasova L."/>
            <person name="Karlsson M."/>
            <person name="Huettel B."/>
            <person name="Barry K.W."/>
            <person name="Haridas S."/>
            <person name="Chen C."/>
            <person name="Bauer D."/>
            <person name="Andreopoulos W."/>
            <person name="Pangilinan J."/>
            <person name="LaButti K."/>
            <person name="Riley R."/>
            <person name="Lipzen A."/>
            <person name="Clum A."/>
            <person name="Drula E."/>
            <person name="Henrissat B."/>
            <person name="Kohler A."/>
            <person name="Grigoriev I.V."/>
            <person name="Martin F.M."/>
            <person name="Hacquard S."/>
        </authorList>
    </citation>
    <scope>NUCLEOTIDE SEQUENCE</scope>
    <source>
        <strain evidence="3">MPI-SDFR-AT-0120</strain>
    </source>
</reference>
<organism evidence="3 4">
    <name type="scientific">Paraphoma chrysanthemicola</name>
    <dbReference type="NCBI Taxonomy" id="798071"/>
    <lineage>
        <taxon>Eukaryota</taxon>
        <taxon>Fungi</taxon>
        <taxon>Dikarya</taxon>
        <taxon>Ascomycota</taxon>
        <taxon>Pezizomycotina</taxon>
        <taxon>Dothideomycetes</taxon>
        <taxon>Pleosporomycetidae</taxon>
        <taxon>Pleosporales</taxon>
        <taxon>Pleosporineae</taxon>
        <taxon>Phaeosphaeriaceae</taxon>
        <taxon>Paraphoma</taxon>
    </lineage>
</organism>
<keyword evidence="1" id="KW-0472">Membrane</keyword>
<dbReference type="Proteomes" id="UP000813461">
    <property type="component" value="Unassembled WGS sequence"/>
</dbReference>
<proteinExistence type="predicted"/>
<dbReference type="PANTHER" id="PTHR37783:SF1">
    <property type="entry name" value="MEMBRANE PROTEIN, PUTATIVE (AFU_ORTHOLOGUE AFUA_1G04315)-RELATED"/>
    <property type="match status" value="1"/>
</dbReference>
<evidence type="ECO:0000313" key="3">
    <source>
        <dbReference type="EMBL" id="KAH7090601.1"/>
    </source>
</evidence>
<keyword evidence="1" id="KW-0812">Transmembrane</keyword>
<dbReference type="Pfam" id="PF10615">
    <property type="entry name" value="DUF2470"/>
    <property type="match status" value="1"/>
</dbReference>
<dbReference type="Gene3D" id="3.20.180.10">
    <property type="entry name" value="PNP-oxidase-like"/>
    <property type="match status" value="1"/>
</dbReference>
<gene>
    <name evidence="3" type="ORF">FB567DRAFT_295989</name>
</gene>
<dbReference type="EMBL" id="JAGMVJ010000005">
    <property type="protein sequence ID" value="KAH7090601.1"/>
    <property type="molecule type" value="Genomic_DNA"/>
</dbReference>
<evidence type="ECO:0000256" key="1">
    <source>
        <dbReference type="SAM" id="Phobius"/>
    </source>
</evidence>
<keyword evidence="4" id="KW-1185">Reference proteome</keyword>